<dbReference type="InterPro" id="IPR000868">
    <property type="entry name" value="Isochorismatase-like_dom"/>
</dbReference>
<dbReference type="InterPro" id="IPR036380">
    <property type="entry name" value="Isochorismatase-like_sf"/>
</dbReference>
<evidence type="ECO:0000313" key="4">
    <source>
        <dbReference type="EMBL" id="CAB3671693.1"/>
    </source>
</evidence>
<organism evidence="4 5">
    <name type="scientific">Paraburkholderia sediminicola</name>
    <dbReference type="NCBI Taxonomy" id="458836"/>
    <lineage>
        <taxon>Bacteria</taxon>
        <taxon>Pseudomonadati</taxon>
        <taxon>Pseudomonadota</taxon>
        <taxon>Betaproteobacteria</taxon>
        <taxon>Burkholderiales</taxon>
        <taxon>Burkholderiaceae</taxon>
        <taxon>Paraburkholderia</taxon>
    </lineage>
</organism>
<dbReference type="CDD" id="cd00431">
    <property type="entry name" value="cysteine_hydrolases"/>
    <property type="match status" value="1"/>
</dbReference>
<reference evidence="4 5" key="1">
    <citation type="submission" date="2020-04" db="EMBL/GenBank/DDBJ databases">
        <authorList>
            <person name="De Canck E."/>
        </authorList>
    </citation>
    <scope>NUCLEOTIDE SEQUENCE [LARGE SCALE GENOMIC DNA]</scope>
    <source>
        <strain evidence="4 5">LMG 24238</strain>
    </source>
</reference>
<dbReference type="EMBL" id="CADIKC010000002">
    <property type="protein sequence ID" value="CAB3671693.1"/>
    <property type="molecule type" value="Genomic_DNA"/>
</dbReference>
<dbReference type="PANTHER" id="PTHR43540">
    <property type="entry name" value="PEROXYUREIDOACRYLATE/UREIDOACRYLATE AMIDOHYDROLASE-RELATED"/>
    <property type="match status" value="1"/>
</dbReference>
<keyword evidence="1" id="KW-0378">Hydrolase</keyword>
<dbReference type="Gene3D" id="3.40.50.850">
    <property type="entry name" value="Isochorismatase-like"/>
    <property type="match status" value="1"/>
</dbReference>
<dbReference type="PANTHER" id="PTHR43540:SF1">
    <property type="entry name" value="ISOCHORISMATASE HYDROLASE"/>
    <property type="match status" value="1"/>
</dbReference>
<proteinExistence type="predicted"/>
<protein>
    <recommendedName>
        <fullName evidence="3">Isochorismatase-like domain-containing protein</fullName>
    </recommendedName>
</protein>
<dbReference type="InterPro" id="IPR050272">
    <property type="entry name" value="Isochorismatase-like_hydrls"/>
</dbReference>
<evidence type="ECO:0000256" key="2">
    <source>
        <dbReference type="SAM" id="MobiDB-lite"/>
    </source>
</evidence>
<dbReference type="Pfam" id="PF00857">
    <property type="entry name" value="Isochorismatase"/>
    <property type="match status" value="1"/>
</dbReference>
<name>A0A6J5AQZ9_9BURK</name>
<evidence type="ECO:0000313" key="5">
    <source>
        <dbReference type="Proteomes" id="UP000494255"/>
    </source>
</evidence>
<dbReference type="GeneID" id="97040768"/>
<dbReference type="Proteomes" id="UP000494255">
    <property type="component" value="Unassembled WGS sequence"/>
</dbReference>
<dbReference type="SUPFAM" id="SSF52499">
    <property type="entry name" value="Isochorismatase-like hydrolases"/>
    <property type="match status" value="1"/>
</dbReference>
<gene>
    <name evidence="4" type="ORF">LMG24238_02133</name>
</gene>
<accession>A0A6J5AQZ9</accession>
<keyword evidence="5" id="KW-1185">Reference proteome</keyword>
<feature type="region of interest" description="Disordered" evidence="2">
    <location>
        <begin position="1"/>
        <end position="25"/>
    </location>
</feature>
<sequence>MNPENALDSAMATSSNPRGSIDDGISSASVELTSSQIPAIVPAQTALVVMHYQTDILGLFPSVAPALLANTRKLCDAARAKGVSVYFANLRFSPGYPEVSPLNKNGQGIKQLGLFIDDRPSPELAHQASEPVIIAHRASVFFGTDLQARLFAQGVDSLIMVGIASTGVVLSSVAYASDVDFRLYTVKDCCYDPDQVVHEHLFSTAFDSRTTVLSLADALRLLA</sequence>
<evidence type="ECO:0000259" key="3">
    <source>
        <dbReference type="Pfam" id="PF00857"/>
    </source>
</evidence>
<dbReference type="GO" id="GO:0016787">
    <property type="term" value="F:hydrolase activity"/>
    <property type="evidence" value="ECO:0007669"/>
    <property type="project" value="UniProtKB-KW"/>
</dbReference>
<dbReference type="RefSeq" id="WP_175050383.1">
    <property type="nucleotide sequence ID" value="NZ_CADIKC010000002.1"/>
</dbReference>
<feature type="domain" description="Isochorismatase-like" evidence="3">
    <location>
        <begin position="45"/>
        <end position="216"/>
    </location>
</feature>
<dbReference type="AlphaFoldDB" id="A0A6J5AQZ9"/>
<evidence type="ECO:0000256" key="1">
    <source>
        <dbReference type="ARBA" id="ARBA00022801"/>
    </source>
</evidence>